<dbReference type="PANTHER" id="PTHR21666:SF291">
    <property type="entry name" value="STAGE II SPORULATION PROTEIN Q"/>
    <property type="match status" value="1"/>
</dbReference>
<evidence type="ECO:0000313" key="3">
    <source>
        <dbReference type="Proteomes" id="UP000515733"/>
    </source>
</evidence>
<keyword evidence="3" id="KW-1185">Reference proteome</keyword>
<dbReference type="InterPro" id="IPR016047">
    <property type="entry name" value="M23ase_b-sheet_dom"/>
</dbReference>
<gene>
    <name evidence="2" type="ORF">DENOEST_3076</name>
</gene>
<dbReference type="FunFam" id="2.70.70.10:FF:000006">
    <property type="entry name" value="M23 family peptidase"/>
    <property type="match status" value="1"/>
</dbReference>
<sequence length="305" mass="33538">MHIILVSNRLTTAKTITLTPRKLLLAGLLFFGLILALSSLFSYLTLRHAATLRLPVLQDMLRTVNIEESQRSYEYLKAMAIKLGDMQAQLTRLDSLGERLARMTGARLPDAQPEGGGRGGPLLGGAALAPSDLQRELEVLTRQVELRTDTLSLLESLVFERRLRQKFLPSSLPIDSQWNASAFGWRIDPFTGVRAMHEGVDFPTEAGTPIVASAAGVVSVAEYHPEYGNMVEIDHGNGLTTRYAHASRLLVSVGAVVKRDQRIALVGNTGRSTGPHLHFEVRYRGAAQNPNRFLLQARANTLAQH</sequence>
<organism evidence="2 3">
    <name type="scientific">Denitratisoma oestradiolicum</name>
    <dbReference type="NCBI Taxonomy" id="311182"/>
    <lineage>
        <taxon>Bacteria</taxon>
        <taxon>Pseudomonadati</taxon>
        <taxon>Pseudomonadota</taxon>
        <taxon>Betaproteobacteria</taxon>
        <taxon>Nitrosomonadales</taxon>
        <taxon>Sterolibacteriaceae</taxon>
        <taxon>Denitratisoma</taxon>
    </lineage>
</organism>
<dbReference type="EMBL" id="LR778301">
    <property type="protein sequence ID" value="CAB1370230.1"/>
    <property type="molecule type" value="Genomic_DNA"/>
</dbReference>
<dbReference type="KEGG" id="doe:DENOEST_3076"/>
<dbReference type="Proteomes" id="UP000515733">
    <property type="component" value="Chromosome"/>
</dbReference>
<proteinExistence type="predicted"/>
<dbReference type="PANTHER" id="PTHR21666">
    <property type="entry name" value="PEPTIDASE-RELATED"/>
    <property type="match status" value="1"/>
</dbReference>
<reference evidence="2 3" key="1">
    <citation type="submission" date="2020-03" db="EMBL/GenBank/DDBJ databases">
        <authorList>
            <consortium name="Genoscope - CEA"/>
            <person name="William W."/>
        </authorList>
    </citation>
    <scope>NUCLEOTIDE SEQUENCE [LARGE SCALE GENOMIC DNA]</scope>
    <source>
        <strain evidence="3">DSM 16959</strain>
    </source>
</reference>
<protein>
    <submittedName>
        <fullName evidence="2">Putative peptidase</fullName>
    </submittedName>
</protein>
<dbReference type="AlphaFoldDB" id="A0A6S6Y4E8"/>
<dbReference type="CDD" id="cd12797">
    <property type="entry name" value="M23_peptidase"/>
    <property type="match status" value="1"/>
</dbReference>
<dbReference type="SUPFAM" id="SSF51261">
    <property type="entry name" value="Duplicated hybrid motif"/>
    <property type="match status" value="1"/>
</dbReference>
<accession>A0A6S6Y4E8</accession>
<evidence type="ECO:0000259" key="1">
    <source>
        <dbReference type="Pfam" id="PF01551"/>
    </source>
</evidence>
<dbReference type="InterPro" id="IPR011055">
    <property type="entry name" value="Dup_hybrid_motif"/>
</dbReference>
<dbReference type="InterPro" id="IPR050570">
    <property type="entry name" value="Cell_wall_metabolism_enzyme"/>
</dbReference>
<dbReference type="Gene3D" id="2.70.70.10">
    <property type="entry name" value="Glucose Permease (Domain IIA)"/>
    <property type="match status" value="1"/>
</dbReference>
<evidence type="ECO:0000313" key="2">
    <source>
        <dbReference type="EMBL" id="CAB1370230.1"/>
    </source>
</evidence>
<dbReference type="RefSeq" id="WP_145770770.1">
    <property type="nucleotide sequence ID" value="NZ_LR778301.1"/>
</dbReference>
<dbReference type="OrthoDB" id="9815245at2"/>
<dbReference type="GO" id="GO:0004222">
    <property type="term" value="F:metalloendopeptidase activity"/>
    <property type="evidence" value="ECO:0007669"/>
    <property type="project" value="TreeGrafter"/>
</dbReference>
<dbReference type="Pfam" id="PF01551">
    <property type="entry name" value="Peptidase_M23"/>
    <property type="match status" value="1"/>
</dbReference>
<feature type="domain" description="M23ase beta-sheet core" evidence="1">
    <location>
        <begin position="196"/>
        <end position="290"/>
    </location>
</feature>
<name>A0A6S6Y4E8_9PROT</name>